<dbReference type="Pfam" id="PF01381">
    <property type="entry name" value="HTH_3"/>
    <property type="match status" value="1"/>
</dbReference>
<accession>A0A5J5KX24</accession>
<reference evidence="2 3" key="1">
    <citation type="submission" date="2019-05" db="EMBL/GenBank/DDBJ databases">
        <title>Kocuria coralli sp. nov., a novel actinobacterium isolated from coral reef seawater.</title>
        <authorList>
            <person name="Li J."/>
        </authorList>
    </citation>
    <scope>NUCLEOTIDE SEQUENCE [LARGE SCALE GENOMIC DNA]</scope>
    <source>
        <strain evidence="2 3">SCSIO 13007</strain>
    </source>
</reference>
<gene>
    <name evidence="2" type="ORF">FCK90_10430</name>
</gene>
<dbReference type="EMBL" id="SZWF01000014">
    <property type="protein sequence ID" value="KAA9393820.1"/>
    <property type="molecule type" value="Genomic_DNA"/>
</dbReference>
<dbReference type="InterPro" id="IPR010982">
    <property type="entry name" value="Lambda_DNA-bd_dom_sf"/>
</dbReference>
<dbReference type="CDD" id="cd00093">
    <property type="entry name" value="HTH_XRE"/>
    <property type="match status" value="1"/>
</dbReference>
<protein>
    <submittedName>
        <fullName evidence="2">Helix-turn-helix transcriptional regulator</fullName>
    </submittedName>
</protein>
<evidence type="ECO:0000259" key="1">
    <source>
        <dbReference type="PROSITE" id="PS50943"/>
    </source>
</evidence>
<proteinExistence type="predicted"/>
<evidence type="ECO:0000313" key="2">
    <source>
        <dbReference type="EMBL" id="KAA9393820.1"/>
    </source>
</evidence>
<feature type="domain" description="HTH cro/C1-type" evidence="1">
    <location>
        <begin position="13"/>
        <end position="67"/>
    </location>
</feature>
<dbReference type="Proteomes" id="UP000325957">
    <property type="component" value="Unassembled WGS sequence"/>
</dbReference>
<dbReference type="SMART" id="SM00530">
    <property type="entry name" value="HTH_XRE"/>
    <property type="match status" value="1"/>
</dbReference>
<dbReference type="PROSITE" id="PS50943">
    <property type="entry name" value="HTH_CROC1"/>
    <property type="match status" value="1"/>
</dbReference>
<dbReference type="GO" id="GO:0003677">
    <property type="term" value="F:DNA binding"/>
    <property type="evidence" value="ECO:0007669"/>
    <property type="project" value="InterPro"/>
</dbReference>
<dbReference type="SUPFAM" id="SSF47413">
    <property type="entry name" value="lambda repressor-like DNA-binding domains"/>
    <property type="match status" value="1"/>
</dbReference>
<sequence>MGMNTPRLVSANVRAEMGRRSVSQKDLAAALGLSPAAMSDRLRDRVEFRLSELDLLSKRLGVSVVALLTVVEVAA</sequence>
<organism evidence="2 3">
    <name type="scientific">Kocuria coralli</name>
    <dbReference type="NCBI Taxonomy" id="1461025"/>
    <lineage>
        <taxon>Bacteria</taxon>
        <taxon>Bacillati</taxon>
        <taxon>Actinomycetota</taxon>
        <taxon>Actinomycetes</taxon>
        <taxon>Micrococcales</taxon>
        <taxon>Micrococcaceae</taxon>
        <taxon>Kocuria</taxon>
    </lineage>
</organism>
<keyword evidence="3" id="KW-1185">Reference proteome</keyword>
<comment type="caution">
    <text evidence="2">The sequence shown here is derived from an EMBL/GenBank/DDBJ whole genome shotgun (WGS) entry which is preliminary data.</text>
</comment>
<name>A0A5J5KX24_9MICC</name>
<dbReference type="Gene3D" id="1.10.260.40">
    <property type="entry name" value="lambda repressor-like DNA-binding domains"/>
    <property type="match status" value="1"/>
</dbReference>
<evidence type="ECO:0000313" key="3">
    <source>
        <dbReference type="Proteomes" id="UP000325957"/>
    </source>
</evidence>
<dbReference type="AlphaFoldDB" id="A0A5J5KX24"/>
<dbReference type="OrthoDB" id="9814553at2"/>
<dbReference type="InterPro" id="IPR001387">
    <property type="entry name" value="Cro/C1-type_HTH"/>
</dbReference>